<evidence type="ECO:0000313" key="1">
    <source>
        <dbReference type="EMBL" id="KAJ9092398.1"/>
    </source>
</evidence>
<comment type="caution">
    <text evidence="1">The sequence shown here is derived from an EMBL/GenBank/DDBJ whole genome shotgun (WGS) entry which is preliminary data.</text>
</comment>
<dbReference type="EMBL" id="JASBWS010000176">
    <property type="protein sequence ID" value="KAJ9092398.1"/>
    <property type="molecule type" value="Genomic_DNA"/>
</dbReference>
<organism evidence="1 2">
    <name type="scientific">Naganishia adeliensis</name>
    <dbReference type="NCBI Taxonomy" id="92952"/>
    <lineage>
        <taxon>Eukaryota</taxon>
        <taxon>Fungi</taxon>
        <taxon>Dikarya</taxon>
        <taxon>Basidiomycota</taxon>
        <taxon>Agaricomycotina</taxon>
        <taxon>Tremellomycetes</taxon>
        <taxon>Filobasidiales</taxon>
        <taxon>Filobasidiaceae</taxon>
        <taxon>Naganishia</taxon>
    </lineage>
</organism>
<reference evidence="1" key="1">
    <citation type="submission" date="2023-04" db="EMBL/GenBank/DDBJ databases">
        <title>Draft Genome sequencing of Naganishia species isolated from polar environments using Oxford Nanopore Technology.</title>
        <authorList>
            <person name="Leo P."/>
            <person name="Venkateswaran K."/>
        </authorList>
    </citation>
    <scope>NUCLEOTIDE SEQUENCE</scope>
    <source>
        <strain evidence="1">MNA-CCFEE 5262</strain>
    </source>
</reference>
<keyword evidence="2" id="KW-1185">Reference proteome</keyword>
<accession>A0ACC2UZZ0</accession>
<proteinExistence type="predicted"/>
<gene>
    <name evidence="1" type="ORF">QFC20_007385</name>
</gene>
<sequence length="215" mass="23838">MANGKLRDERLTHQRVQHEQALAALEGLKPSAQLRVARAEKPLETRTSTTSKCAFCERSFLTAEDRDKHKTEDHPKGFAKREKKRQKVRKAQQRIITASVGYFQECMISEHQMLQKSGPPAFQGITAPAGAINDPACNDKHQPDASFPPGLDEQTPNINRPTVKKNSIGMSTLNVMQLKPTRPLGCQTDATNNGSLLSEVFRCPKQPSPPSQRTG</sequence>
<name>A0ACC2UZZ0_9TREE</name>
<dbReference type="Proteomes" id="UP001230649">
    <property type="component" value="Unassembled WGS sequence"/>
</dbReference>
<protein>
    <submittedName>
        <fullName evidence="1">Uncharacterized protein</fullName>
    </submittedName>
</protein>
<evidence type="ECO:0000313" key="2">
    <source>
        <dbReference type="Proteomes" id="UP001230649"/>
    </source>
</evidence>